<dbReference type="EMBL" id="KK852591">
    <property type="protein sequence ID" value="KDR20706.1"/>
    <property type="molecule type" value="Genomic_DNA"/>
</dbReference>
<evidence type="ECO:0000313" key="1">
    <source>
        <dbReference type="EMBL" id="KDR20706.1"/>
    </source>
</evidence>
<evidence type="ECO:0000313" key="2">
    <source>
        <dbReference type="Proteomes" id="UP000027135"/>
    </source>
</evidence>
<accession>A0A067RJL0</accession>
<proteinExistence type="predicted"/>
<protein>
    <submittedName>
        <fullName evidence="1">Uncharacterized protein</fullName>
    </submittedName>
</protein>
<name>A0A067RJL0_ZOONE</name>
<dbReference type="Proteomes" id="UP000027135">
    <property type="component" value="Unassembled WGS sequence"/>
</dbReference>
<dbReference type="InParanoid" id="A0A067RJL0"/>
<gene>
    <name evidence="1" type="ORF">L798_04858</name>
</gene>
<sequence>MKLSALQFTGARVVCQGGSNTERISRVYSLHIRKRLNSEKKNSTKQRIHFVVRNL</sequence>
<organism evidence="1 2">
    <name type="scientific">Zootermopsis nevadensis</name>
    <name type="common">Dampwood termite</name>
    <dbReference type="NCBI Taxonomy" id="136037"/>
    <lineage>
        <taxon>Eukaryota</taxon>
        <taxon>Metazoa</taxon>
        <taxon>Ecdysozoa</taxon>
        <taxon>Arthropoda</taxon>
        <taxon>Hexapoda</taxon>
        <taxon>Insecta</taxon>
        <taxon>Pterygota</taxon>
        <taxon>Neoptera</taxon>
        <taxon>Polyneoptera</taxon>
        <taxon>Dictyoptera</taxon>
        <taxon>Blattodea</taxon>
        <taxon>Blattoidea</taxon>
        <taxon>Termitoidae</taxon>
        <taxon>Termopsidae</taxon>
        <taxon>Zootermopsis</taxon>
    </lineage>
</organism>
<keyword evidence="2" id="KW-1185">Reference proteome</keyword>
<dbReference type="AlphaFoldDB" id="A0A067RJL0"/>
<reference evidence="1 2" key="1">
    <citation type="journal article" date="2014" name="Nat. Commun.">
        <title>Molecular traces of alternative social organization in a termite genome.</title>
        <authorList>
            <person name="Terrapon N."/>
            <person name="Li C."/>
            <person name="Robertson H.M."/>
            <person name="Ji L."/>
            <person name="Meng X."/>
            <person name="Booth W."/>
            <person name="Chen Z."/>
            <person name="Childers C.P."/>
            <person name="Glastad K.M."/>
            <person name="Gokhale K."/>
            <person name="Gowin J."/>
            <person name="Gronenberg W."/>
            <person name="Hermansen R.A."/>
            <person name="Hu H."/>
            <person name="Hunt B.G."/>
            <person name="Huylmans A.K."/>
            <person name="Khalil S.M."/>
            <person name="Mitchell R.D."/>
            <person name="Munoz-Torres M.C."/>
            <person name="Mustard J.A."/>
            <person name="Pan H."/>
            <person name="Reese J.T."/>
            <person name="Scharf M.E."/>
            <person name="Sun F."/>
            <person name="Vogel H."/>
            <person name="Xiao J."/>
            <person name="Yang W."/>
            <person name="Yang Z."/>
            <person name="Yang Z."/>
            <person name="Zhou J."/>
            <person name="Zhu J."/>
            <person name="Brent C.S."/>
            <person name="Elsik C.G."/>
            <person name="Goodisman M.A."/>
            <person name="Liberles D.A."/>
            <person name="Roe R.M."/>
            <person name="Vargo E.L."/>
            <person name="Vilcinskas A."/>
            <person name="Wang J."/>
            <person name="Bornberg-Bauer E."/>
            <person name="Korb J."/>
            <person name="Zhang G."/>
            <person name="Liebig J."/>
        </authorList>
    </citation>
    <scope>NUCLEOTIDE SEQUENCE [LARGE SCALE GENOMIC DNA]</scope>
    <source>
        <tissue evidence="1">Whole organism</tissue>
    </source>
</reference>